<dbReference type="InterPro" id="IPR001932">
    <property type="entry name" value="PPM-type_phosphatase-like_dom"/>
</dbReference>
<dbReference type="OrthoDB" id="10264738at2759"/>
<dbReference type="Proteomes" id="UP000008312">
    <property type="component" value="Unassembled WGS sequence"/>
</dbReference>
<dbReference type="GeneID" id="24919730"/>
<dbReference type="OMA" id="HSYIKTC"/>
<evidence type="ECO:0000259" key="2">
    <source>
        <dbReference type="PROSITE" id="PS51746"/>
    </source>
</evidence>
<evidence type="ECO:0000313" key="3">
    <source>
        <dbReference type="EMBL" id="CBK22450.2"/>
    </source>
</evidence>
<dbReference type="PROSITE" id="PS51746">
    <property type="entry name" value="PPM_2"/>
    <property type="match status" value="1"/>
</dbReference>
<evidence type="ECO:0000313" key="4">
    <source>
        <dbReference type="Proteomes" id="UP000008312"/>
    </source>
</evidence>
<dbReference type="AlphaFoldDB" id="D8M3H7"/>
<protein>
    <recommendedName>
        <fullName evidence="2">PPM-type phosphatase domain-containing protein</fullName>
    </recommendedName>
</protein>
<dbReference type="Gene3D" id="3.60.40.10">
    <property type="entry name" value="PPM-type phosphatase domain"/>
    <property type="match status" value="1"/>
</dbReference>
<dbReference type="GO" id="GO:0004722">
    <property type="term" value="F:protein serine/threonine phosphatase activity"/>
    <property type="evidence" value="ECO:0007669"/>
    <property type="project" value="InterPro"/>
</dbReference>
<feature type="region of interest" description="Disordered" evidence="1">
    <location>
        <begin position="1"/>
        <end position="57"/>
    </location>
</feature>
<dbReference type="CDD" id="cd00143">
    <property type="entry name" value="PP2Cc"/>
    <property type="match status" value="1"/>
</dbReference>
<organism evidence="3">
    <name type="scientific">Blastocystis hominis</name>
    <dbReference type="NCBI Taxonomy" id="12968"/>
    <lineage>
        <taxon>Eukaryota</taxon>
        <taxon>Sar</taxon>
        <taxon>Stramenopiles</taxon>
        <taxon>Bigyra</taxon>
        <taxon>Opalozoa</taxon>
        <taxon>Opalinata</taxon>
        <taxon>Blastocystidae</taxon>
        <taxon>Blastocystis</taxon>
    </lineage>
</organism>
<dbReference type="EMBL" id="FN668650">
    <property type="protein sequence ID" value="CBK22450.2"/>
    <property type="molecule type" value="Genomic_DNA"/>
</dbReference>
<dbReference type="PANTHER" id="PTHR47992">
    <property type="entry name" value="PROTEIN PHOSPHATASE"/>
    <property type="match status" value="1"/>
</dbReference>
<evidence type="ECO:0000256" key="1">
    <source>
        <dbReference type="SAM" id="MobiDB-lite"/>
    </source>
</evidence>
<dbReference type="Pfam" id="PF00481">
    <property type="entry name" value="PP2C"/>
    <property type="match status" value="1"/>
</dbReference>
<proteinExistence type="predicted"/>
<feature type="compositionally biased region" description="Polar residues" evidence="1">
    <location>
        <begin position="1"/>
        <end position="10"/>
    </location>
</feature>
<feature type="domain" description="PPM-type phosphatase" evidence="2">
    <location>
        <begin position="95"/>
        <end position="370"/>
    </location>
</feature>
<gene>
    <name evidence="3" type="ORF">GSBLH_T00002573001</name>
</gene>
<dbReference type="InParanoid" id="D8M3H7"/>
<accession>D8M3H7</accession>
<sequence length="374" mass="41977">MFSKLFSSITRKGKKKVEASPASEMQKEPEPVASKPTDLQVPANMPTEKPSPEKVSAARRRLSVDGNDWIFDGNKELDTTSKEDIVVPKDDQMYRVYAGKSQKGYIFQNPRKVNQDTMLIHKDEATKSLVLGAFDGHGEHGHYVSGFISDHFIKHLLQHEKWTSDMKTAAVESLLRAEKECIENRFIKTDFSGTTAVICIIRDDYLLTLNVGDSRAIIVTEVGDDFTVTDLTRDHKPSIPEEKERIVKAGGRVFNMEYDDGYDGPARVWLADQNIPGLAMSRSLCDTVAHTVGVISIPEITERKLTDDERALVLGSDGLWEFISSKEAIRLIQDCKDPENAVETLCNDARKRWLDEEKVVDDTTVIVVFLGKES</sequence>
<dbReference type="SUPFAM" id="SSF81606">
    <property type="entry name" value="PP2C-like"/>
    <property type="match status" value="1"/>
</dbReference>
<dbReference type="SMART" id="SM00332">
    <property type="entry name" value="PP2Cc"/>
    <property type="match status" value="1"/>
</dbReference>
<name>D8M3H7_BLAHO</name>
<dbReference type="RefSeq" id="XP_012896498.1">
    <property type="nucleotide sequence ID" value="XM_013041044.1"/>
</dbReference>
<keyword evidence="4" id="KW-1185">Reference proteome</keyword>
<reference evidence="3" key="1">
    <citation type="submission" date="2010-02" db="EMBL/GenBank/DDBJ databases">
        <title>Sequencing and annotation of the Blastocystis hominis genome.</title>
        <authorList>
            <person name="Wincker P."/>
        </authorList>
    </citation>
    <scope>NUCLEOTIDE SEQUENCE</scope>
    <source>
        <strain evidence="3">Singapore isolate B</strain>
    </source>
</reference>
<dbReference type="InterPro" id="IPR015655">
    <property type="entry name" value="PP2C"/>
</dbReference>
<dbReference type="InterPro" id="IPR036457">
    <property type="entry name" value="PPM-type-like_dom_sf"/>
</dbReference>